<evidence type="ECO:0000256" key="3">
    <source>
        <dbReference type="ARBA" id="ARBA00022452"/>
    </source>
</evidence>
<gene>
    <name evidence="15" type="ORF">AAJCM20276_24820</name>
</gene>
<evidence type="ECO:0000256" key="6">
    <source>
        <dbReference type="ARBA" id="ARBA00023077"/>
    </source>
</evidence>
<feature type="signal peptide" evidence="12">
    <location>
        <begin position="1"/>
        <end position="27"/>
    </location>
</feature>
<evidence type="ECO:0000256" key="12">
    <source>
        <dbReference type="SAM" id="SignalP"/>
    </source>
</evidence>
<sequence>MLLRVIKRHNRQCLCFSSVLSFSTTLAVGLLVFPDRYACAQNLDYSTFEKLFNEPITSSATGKPQRASELPTDIQVVTAEQIRTSGAQTLPEILRMVPGVDVRRYSVLGANVSIRGNDAAGGSRTLVLIDGRQVYLDGYNYTDWGALPVSIRDIRQIEVIRGPNSAVYGFNASGGVINIVTRDPQHENKNYVHVEGGSLNGFGGELVASHKFSDAFAAKLSLNGMRSDEYDRGSRRDVPAQTSNINAALELRGQLSPRVEWGLTGTIDQERNPFWLDIGSYFTSRPLSKSLEGRLAADTDWGLVEFRAYQNSFTNKITDNIAAFGTVIPIDFGYDLETTVAQLSDTISINNQNDLRLGVEYRYSSLSGAQASTKIGSESDMLAAGSAVWDYRILPKLTLTNAVRVDSLLVPSVRSPILSDSPAAAARHYIEPSFNSRIRYDAGDLGTFGLNAARGIQLPALFDFAPTTMLGPVAVINNPSLAPSTTINVGLNYSHNIKPLNGSLSIALFAQRTSDMLGTPFASNYAFIPPASLTMFPKNYNRVDDAGGEIRLEGKTDFNLHWDLSYAMASVRDPDKSSMINFQRQTPVNTVIGGFEYILGPVEFSAHARWQSHYQDVTADFSTLQLKNVKVKDFVTVNARVGWKIDKHFLLSLSGQQLGDSRLQETSGLRIDRRIIAGLTADF</sequence>
<dbReference type="PANTHER" id="PTHR30069">
    <property type="entry name" value="TONB-DEPENDENT OUTER MEMBRANE RECEPTOR"/>
    <property type="match status" value="1"/>
</dbReference>
<feature type="domain" description="TonB-dependent receptor-like beta-barrel" evidence="13">
    <location>
        <begin position="253"/>
        <end position="654"/>
    </location>
</feature>
<keyword evidence="4 10" id="KW-0812">Transmembrane</keyword>
<organism evidence="15 16">
    <name type="scientific">Acetobacter aceti</name>
    <dbReference type="NCBI Taxonomy" id="435"/>
    <lineage>
        <taxon>Bacteria</taxon>
        <taxon>Pseudomonadati</taxon>
        <taxon>Pseudomonadota</taxon>
        <taxon>Alphaproteobacteria</taxon>
        <taxon>Acetobacterales</taxon>
        <taxon>Acetobacteraceae</taxon>
        <taxon>Acetobacter</taxon>
        <taxon>Acetobacter subgen. Acetobacter</taxon>
    </lineage>
</organism>
<evidence type="ECO:0000256" key="8">
    <source>
        <dbReference type="ARBA" id="ARBA00023170"/>
    </source>
</evidence>
<evidence type="ECO:0000256" key="11">
    <source>
        <dbReference type="RuleBase" id="RU003357"/>
    </source>
</evidence>
<keyword evidence="2 10" id="KW-0813">Transport</keyword>
<dbReference type="GO" id="GO:0009279">
    <property type="term" value="C:cell outer membrane"/>
    <property type="evidence" value="ECO:0007669"/>
    <property type="project" value="UniProtKB-SubCell"/>
</dbReference>
<protein>
    <recommendedName>
        <fullName evidence="17">TonB-dependent receptor plug domain-containing protein</fullName>
    </recommendedName>
</protein>
<evidence type="ECO:0000313" key="16">
    <source>
        <dbReference type="Proteomes" id="UP000515220"/>
    </source>
</evidence>
<dbReference type="InterPro" id="IPR036942">
    <property type="entry name" value="Beta-barrel_TonB_sf"/>
</dbReference>
<dbReference type="Pfam" id="PF07715">
    <property type="entry name" value="Plug"/>
    <property type="match status" value="1"/>
</dbReference>
<dbReference type="InterPro" id="IPR012910">
    <property type="entry name" value="Plug_dom"/>
</dbReference>
<dbReference type="InterPro" id="IPR037066">
    <property type="entry name" value="Plug_dom_sf"/>
</dbReference>
<keyword evidence="3 10" id="KW-1134">Transmembrane beta strand</keyword>
<dbReference type="PANTHER" id="PTHR30069:SF29">
    <property type="entry name" value="HEMOGLOBIN AND HEMOGLOBIN-HAPTOGLOBIN-BINDING PROTEIN 1-RELATED"/>
    <property type="match status" value="1"/>
</dbReference>
<evidence type="ECO:0000313" key="15">
    <source>
        <dbReference type="EMBL" id="BCI67858.1"/>
    </source>
</evidence>
<evidence type="ECO:0000256" key="2">
    <source>
        <dbReference type="ARBA" id="ARBA00022448"/>
    </source>
</evidence>
<keyword evidence="7 10" id="KW-0472">Membrane</keyword>
<dbReference type="SUPFAM" id="SSF56935">
    <property type="entry name" value="Porins"/>
    <property type="match status" value="1"/>
</dbReference>
<dbReference type="Gene3D" id="2.40.170.20">
    <property type="entry name" value="TonB-dependent receptor, beta-barrel domain"/>
    <property type="match status" value="1"/>
</dbReference>
<dbReference type="Gene3D" id="2.170.130.10">
    <property type="entry name" value="TonB-dependent receptor, plug domain"/>
    <property type="match status" value="1"/>
</dbReference>
<accession>A0A6S6PJ50</accession>
<dbReference type="EMBL" id="AP023326">
    <property type="protein sequence ID" value="BCI67858.1"/>
    <property type="molecule type" value="Genomic_DNA"/>
</dbReference>
<evidence type="ECO:0000256" key="1">
    <source>
        <dbReference type="ARBA" id="ARBA00004571"/>
    </source>
</evidence>
<dbReference type="AlphaFoldDB" id="A0A6S6PJ50"/>
<evidence type="ECO:0000256" key="4">
    <source>
        <dbReference type="ARBA" id="ARBA00022692"/>
    </source>
</evidence>
<evidence type="ECO:0000256" key="10">
    <source>
        <dbReference type="PROSITE-ProRule" id="PRU01360"/>
    </source>
</evidence>
<dbReference type="PROSITE" id="PS52016">
    <property type="entry name" value="TONB_DEPENDENT_REC_3"/>
    <property type="match status" value="1"/>
</dbReference>
<evidence type="ECO:0008006" key="17">
    <source>
        <dbReference type="Google" id="ProtNLM"/>
    </source>
</evidence>
<dbReference type="Pfam" id="PF00593">
    <property type="entry name" value="TonB_dep_Rec_b-barrel"/>
    <property type="match status" value="1"/>
</dbReference>
<keyword evidence="8" id="KW-0675">Receptor</keyword>
<evidence type="ECO:0000256" key="7">
    <source>
        <dbReference type="ARBA" id="ARBA00023136"/>
    </source>
</evidence>
<dbReference type="InterPro" id="IPR000531">
    <property type="entry name" value="Beta-barrel_TonB"/>
</dbReference>
<evidence type="ECO:0000259" key="14">
    <source>
        <dbReference type="Pfam" id="PF07715"/>
    </source>
</evidence>
<feature type="chain" id="PRO_5028064379" description="TonB-dependent receptor plug domain-containing protein" evidence="12">
    <location>
        <begin position="28"/>
        <end position="683"/>
    </location>
</feature>
<reference evidence="15 16" key="1">
    <citation type="submission" date="2020-07" db="EMBL/GenBank/DDBJ databases">
        <title>Complete Genome Sequence of an acetic acid bacterium, Acetobacter aceti JCM20276.</title>
        <authorList>
            <person name="Hirose Y."/>
            <person name="Mihara H."/>
        </authorList>
    </citation>
    <scope>NUCLEOTIDE SEQUENCE [LARGE SCALE GENOMIC DNA]</scope>
    <source>
        <strain evidence="15 16">JCM20276</strain>
    </source>
</reference>
<dbReference type="RefSeq" id="WP_099348411.1">
    <property type="nucleotide sequence ID" value="NZ_AP023326.1"/>
</dbReference>
<keyword evidence="5 12" id="KW-0732">Signal</keyword>
<feature type="domain" description="TonB-dependent receptor plug" evidence="14">
    <location>
        <begin position="68"/>
        <end position="176"/>
    </location>
</feature>
<comment type="similarity">
    <text evidence="10 11">Belongs to the TonB-dependent receptor family.</text>
</comment>
<evidence type="ECO:0000256" key="9">
    <source>
        <dbReference type="ARBA" id="ARBA00023237"/>
    </source>
</evidence>
<dbReference type="GO" id="GO:0015344">
    <property type="term" value="F:siderophore uptake transmembrane transporter activity"/>
    <property type="evidence" value="ECO:0007669"/>
    <property type="project" value="TreeGrafter"/>
</dbReference>
<proteinExistence type="inferred from homology"/>
<dbReference type="InterPro" id="IPR039426">
    <property type="entry name" value="TonB-dep_rcpt-like"/>
</dbReference>
<keyword evidence="6 11" id="KW-0798">TonB box</keyword>
<comment type="subcellular location">
    <subcellularLocation>
        <location evidence="1 10">Cell outer membrane</location>
        <topology evidence="1 10">Multi-pass membrane protein</topology>
    </subcellularLocation>
</comment>
<dbReference type="Proteomes" id="UP000515220">
    <property type="component" value="Chromosome"/>
</dbReference>
<dbReference type="GO" id="GO:0044718">
    <property type="term" value="P:siderophore transmembrane transport"/>
    <property type="evidence" value="ECO:0007669"/>
    <property type="project" value="TreeGrafter"/>
</dbReference>
<keyword evidence="9 10" id="KW-0998">Cell outer membrane</keyword>
<evidence type="ECO:0000256" key="5">
    <source>
        <dbReference type="ARBA" id="ARBA00022729"/>
    </source>
</evidence>
<name>A0A6S6PJ50_ACEAC</name>
<evidence type="ECO:0000259" key="13">
    <source>
        <dbReference type="Pfam" id="PF00593"/>
    </source>
</evidence>